<proteinExistence type="predicted"/>
<organism evidence="1 2">
    <name type="scientific">Allomesorhizobium camelthorni</name>
    <dbReference type="NCBI Taxonomy" id="475069"/>
    <lineage>
        <taxon>Bacteria</taxon>
        <taxon>Pseudomonadati</taxon>
        <taxon>Pseudomonadota</taxon>
        <taxon>Alphaproteobacteria</taxon>
        <taxon>Hyphomicrobiales</taxon>
        <taxon>Phyllobacteriaceae</taxon>
        <taxon>Allomesorhizobium</taxon>
    </lineage>
</organism>
<keyword evidence="2" id="KW-1185">Reference proteome</keyword>
<dbReference type="EMBL" id="JAAKZF010000161">
    <property type="protein sequence ID" value="NGO55985.1"/>
    <property type="molecule type" value="Genomic_DNA"/>
</dbReference>
<reference evidence="1 2" key="1">
    <citation type="submission" date="2020-02" db="EMBL/GenBank/DDBJ databases">
        <title>Genome sequence of strain CCNWXJ40-4.</title>
        <authorList>
            <person name="Gao J."/>
            <person name="Sun J."/>
        </authorList>
    </citation>
    <scope>NUCLEOTIDE SEQUENCE [LARGE SCALE GENOMIC DNA]</scope>
    <source>
        <strain evidence="1 2">CCNWXJ 40-4</strain>
    </source>
</reference>
<evidence type="ECO:0000313" key="1">
    <source>
        <dbReference type="EMBL" id="NGO55985.1"/>
    </source>
</evidence>
<protein>
    <submittedName>
        <fullName evidence="1">Insulinase family protein</fullName>
    </submittedName>
</protein>
<feature type="non-terminal residue" evidence="1">
    <location>
        <position position="1"/>
    </location>
</feature>
<gene>
    <name evidence="1" type="ORF">G6N73_34195</name>
</gene>
<accession>A0A6G4WME2</accession>
<sequence length="74" mass="8600">KDRYVRSLIFARDEQPYMAYLYGSTLAIGRTVQDVEEWPDRIRKVTTDQVKAVAARYLVPHHSTTGYLLPKTEN</sequence>
<dbReference type="SUPFAM" id="SSF63411">
    <property type="entry name" value="LuxS/MPP-like metallohydrolase"/>
    <property type="match status" value="1"/>
</dbReference>
<dbReference type="Gene3D" id="3.30.830.10">
    <property type="entry name" value="Metalloenzyme, LuxS/M16 peptidase-like"/>
    <property type="match status" value="1"/>
</dbReference>
<evidence type="ECO:0000313" key="2">
    <source>
        <dbReference type="Proteomes" id="UP001642900"/>
    </source>
</evidence>
<comment type="caution">
    <text evidence="1">The sequence shown here is derived from an EMBL/GenBank/DDBJ whole genome shotgun (WGS) entry which is preliminary data.</text>
</comment>
<name>A0A6G4WME2_9HYPH</name>
<dbReference type="AlphaFoldDB" id="A0A6G4WME2"/>
<dbReference type="Proteomes" id="UP001642900">
    <property type="component" value="Unassembled WGS sequence"/>
</dbReference>
<dbReference type="GO" id="GO:0046872">
    <property type="term" value="F:metal ion binding"/>
    <property type="evidence" value="ECO:0007669"/>
    <property type="project" value="InterPro"/>
</dbReference>
<dbReference type="InterPro" id="IPR011249">
    <property type="entry name" value="Metalloenz_LuxS/M16"/>
</dbReference>